<dbReference type="PANTHER" id="PTHR34413">
    <property type="entry name" value="PROPHAGE TAIL FIBER ASSEMBLY PROTEIN HOMOLOG TFAE-RELATED-RELATED"/>
    <property type="match status" value="1"/>
</dbReference>
<dbReference type="GO" id="GO:0016887">
    <property type="term" value="F:ATP hydrolysis activity"/>
    <property type="evidence" value="ECO:0007669"/>
    <property type="project" value="InterPro"/>
</dbReference>
<feature type="domain" description="Terminase large subunit GpA endonuclease" evidence="3">
    <location>
        <begin position="334"/>
        <end position="646"/>
    </location>
</feature>
<proteinExistence type="predicted"/>
<dbReference type="InterPro" id="IPR046454">
    <property type="entry name" value="GpA_endonuclease"/>
</dbReference>
<dbReference type="GeneID" id="26639921"/>
<dbReference type="InterPro" id="IPR051220">
    <property type="entry name" value="TFA_Chaperone"/>
</dbReference>
<feature type="domain" description="Phage terminase large subunit GpA ATPase" evidence="2">
    <location>
        <begin position="57"/>
        <end position="312"/>
    </location>
</feature>
<reference evidence="4 5" key="1">
    <citation type="journal article" date="2016" name="Genome Announc.">
        <title>Complete Genome Sequences of Five Bacteriophages That Infect Rhodobacter capsulatus.</title>
        <authorList>
            <person name="Bollivar D.W."/>
            <person name="Bernardoni B."/>
            <person name="Bockman M.R."/>
            <person name="Miller B.M."/>
            <person name="Russell D.A."/>
            <person name="Delesalle V.A."/>
            <person name="Krukonis G.P."/>
            <person name="Hatfull G.F."/>
            <person name="Cross M.R."/>
            <person name="Szewczyk M.M."/>
            <person name="Eppurath A."/>
        </authorList>
    </citation>
    <scope>NUCLEOTIDE SEQUENCE [LARGE SCALE GENOMIC DNA]</scope>
</reference>
<organism evidence="4 5">
    <name type="scientific">Rhodobacter phage RcRhea</name>
    <dbReference type="NCBI Taxonomy" id="1662332"/>
    <lineage>
        <taxon>Viruses</taxon>
        <taxon>Duplodnaviria</taxon>
        <taxon>Heunggongvirae</taxon>
        <taxon>Uroviricota</taxon>
        <taxon>Caudoviricetes</taxon>
        <taxon>Cronusvirus</taxon>
        <taxon>Cronusvirus cronus</taxon>
    </lineage>
</organism>
<dbReference type="OrthoDB" id="1023at10239"/>
<evidence type="ECO:0000259" key="3">
    <source>
        <dbReference type="Pfam" id="PF20454"/>
    </source>
</evidence>
<evidence type="ECO:0000313" key="4">
    <source>
        <dbReference type="EMBL" id="AKU43246.1"/>
    </source>
</evidence>
<dbReference type="PANTHER" id="PTHR34413:SF2">
    <property type="entry name" value="PROPHAGE TAIL FIBER ASSEMBLY PROTEIN HOMOLOG TFAE-RELATED"/>
    <property type="match status" value="1"/>
</dbReference>
<accession>A0A0K1LL56</accession>
<evidence type="ECO:0000259" key="2">
    <source>
        <dbReference type="Pfam" id="PF05876"/>
    </source>
</evidence>
<feature type="region of interest" description="Disordered" evidence="1">
    <location>
        <begin position="193"/>
        <end position="216"/>
    </location>
</feature>
<dbReference type="InterPro" id="IPR046453">
    <property type="entry name" value="GpA_ATPase"/>
</dbReference>
<dbReference type="RefSeq" id="YP_009213469.1">
    <property type="nucleotide sequence ID" value="NC_028954.1"/>
</dbReference>
<dbReference type="KEGG" id="vg:26639921"/>
<dbReference type="GO" id="GO:0004519">
    <property type="term" value="F:endonuclease activity"/>
    <property type="evidence" value="ECO:0007669"/>
    <property type="project" value="InterPro"/>
</dbReference>
<dbReference type="Proteomes" id="UP000201506">
    <property type="component" value="Segment"/>
</dbReference>
<evidence type="ECO:0000256" key="1">
    <source>
        <dbReference type="SAM" id="MobiDB-lite"/>
    </source>
</evidence>
<feature type="region of interest" description="Disordered" evidence="1">
    <location>
        <begin position="662"/>
        <end position="702"/>
    </location>
</feature>
<dbReference type="Pfam" id="PF05876">
    <property type="entry name" value="GpA_ATPase"/>
    <property type="match status" value="1"/>
</dbReference>
<dbReference type="EMBL" id="KR935216">
    <property type="protein sequence ID" value="AKU43246.1"/>
    <property type="molecule type" value="Genomic_DNA"/>
</dbReference>
<evidence type="ECO:0000313" key="5">
    <source>
        <dbReference type="Proteomes" id="UP000201506"/>
    </source>
</evidence>
<sequence>MLVNDAPEYRAGAVLPGFRPASDAIMAALPALSPPARLKVSEVARRRKINAGGHWQFWDNDVAPYMVEPMDATMSRRFEAVVFVGPARSSKTEGLIVNPWVHSVMASPRMAAIFYMSQAAAKEWSVQELSPIIKNTPELAGVLRVDNVYEKTFAGGSRLTVDWPVDNKLSGRTIPLVLLADYDQKAYQDVEGQGPAFDMGRKRTTSVGSRGMTVAESSPRFPVLNENWEPKTPHEAPPCDGILGLYNMGTRARLYWTCPHCDGKFEPRIERLTYSDHGTPSERGKTARMVCLHCGCLIEPHQKADLNRTAQWLHEGRDGDLVPLDSPDIRAAEIVSYWLHGPAAALASWAKIVTRYLEGVELFESTGDESKLKAATNLDLGLPYTPRAMSEATALSEKALRDGASDHRWQVVPASAAFLLAAVDVQNGRFVVQVMAHLPHGERVLVDRFDIHAPPPSSPRAADRQIDPARYGEDWDALLALADLSYPVAEADHRLRVMAIVTDAVGAPGVTPNAYAFYRRVRKTHPRRFHLVRGWGGDAAKRAEVKAPETAHKGKKHVAKDVLLIRAGTDRLKDEIAASLSRQDGGTRALHIPGGAPSEVFAEFAGERRGPKGWAKRPGVQRNEALDLTVYDLALAIVLGVEQIKWDAPPVWALAGSGNSFAFTPDPEAEGADGDAPADPAPARPTKKRRSSGGSRRRFDGW</sequence>
<gene>
    <name evidence="4" type="ORF">RCRHEA_2</name>
</gene>
<protein>
    <submittedName>
        <fullName evidence="4">Terminase large subunit</fullName>
    </submittedName>
</protein>
<dbReference type="Pfam" id="PF20454">
    <property type="entry name" value="GpA_nuclease"/>
    <property type="match status" value="1"/>
</dbReference>
<name>A0A0K1LL56_9CAUD</name>